<dbReference type="InterPro" id="IPR036388">
    <property type="entry name" value="WH-like_DNA-bd_sf"/>
</dbReference>
<evidence type="ECO:0000256" key="6">
    <source>
        <dbReference type="PROSITE-ProRule" id="PRU01091"/>
    </source>
</evidence>
<evidence type="ECO:0000256" key="3">
    <source>
        <dbReference type="ARBA" id="ARBA00023015"/>
    </source>
</evidence>
<dbReference type="OrthoDB" id="8927943at2"/>
<reference evidence="9 10" key="1">
    <citation type="submission" date="2019-09" db="EMBL/GenBank/DDBJ databases">
        <title>Phylogeny of genus Pseudoclavibacter and closely related genus.</title>
        <authorList>
            <person name="Li Y."/>
        </authorList>
    </citation>
    <scope>NUCLEOTIDE SEQUENCE [LARGE SCALE GENOMIC DNA]</scope>
    <source>
        <strain evidence="9 10">EGI 60007</strain>
    </source>
</reference>
<protein>
    <submittedName>
        <fullName evidence="9">Winged helix family transcriptional regulator</fullName>
    </submittedName>
</protein>
<dbReference type="PANTHER" id="PTHR48111">
    <property type="entry name" value="REGULATOR OF RPOS"/>
    <property type="match status" value="1"/>
</dbReference>
<dbReference type="PANTHER" id="PTHR48111:SF1">
    <property type="entry name" value="TWO-COMPONENT RESPONSE REGULATOR ORR33"/>
    <property type="match status" value="1"/>
</dbReference>
<keyword evidence="3" id="KW-0805">Transcription regulation</keyword>
<organism evidence="9 10">
    <name type="scientific">Pseudoclavibacter endophyticus</name>
    <dbReference type="NCBI Taxonomy" id="1778590"/>
    <lineage>
        <taxon>Bacteria</taxon>
        <taxon>Bacillati</taxon>
        <taxon>Actinomycetota</taxon>
        <taxon>Actinomycetes</taxon>
        <taxon>Micrococcales</taxon>
        <taxon>Microbacteriaceae</taxon>
        <taxon>Pseudoclavibacter</taxon>
    </lineage>
</organism>
<dbReference type="PROSITE" id="PS51755">
    <property type="entry name" value="OMPR_PHOB"/>
    <property type="match status" value="1"/>
</dbReference>
<dbReference type="SUPFAM" id="SSF46894">
    <property type="entry name" value="C-terminal effector domain of the bipartite response regulators"/>
    <property type="match status" value="1"/>
</dbReference>
<evidence type="ECO:0000313" key="10">
    <source>
        <dbReference type="Proteomes" id="UP000431744"/>
    </source>
</evidence>
<dbReference type="AlphaFoldDB" id="A0A6H9WHX5"/>
<dbReference type="GO" id="GO:0005829">
    <property type="term" value="C:cytosol"/>
    <property type="evidence" value="ECO:0007669"/>
    <property type="project" value="TreeGrafter"/>
</dbReference>
<accession>A0A6H9WHX5</accession>
<keyword evidence="2" id="KW-0902">Two-component regulatory system</keyword>
<evidence type="ECO:0000256" key="7">
    <source>
        <dbReference type="SAM" id="MobiDB-lite"/>
    </source>
</evidence>
<dbReference type="GO" id="GO:0032993">
    <property type="term" value="C:protein-DNA complex"/>
    <property type="evidence" value="ECO:0007669"/>
    <property type="project" value="TreeGrafter"/>
</dbReference>
<dbReference type="Gene3D" id="1.10.10.10">
    <property type="entry name" value="Winged helix-like DNA-binding domain superfamily/Winged helix DNA-binding domain"/>
    <property type="match status" value="1"/>
</dbReference>
<comment type="caution">
    <text evidence="9">The sequence shown here is derived from an EMBL/GenBank/DDBJ whole genome shotgun (WGS) entry which is preliminary data.</text>
</comment>
<feature type="DNA-binding region" description="OmpR/PhoB-type" evidence="6">
    <location>
        <begin position="213"/>
        <end position="311"/>
    </location>
</feature>
<evidence type="ECO:0000256" key="5">
    <source>
        <dbReference type="ARBA" id="ARBA00023163"/>
    </source>
</evidence>
<feature type="region of interest" description="Disordered" evidence="7">
    <location>
        <begin position="1"/>
        <end position="132"/>
    </location>
</feature>
<evidence type="ECO:0000256" key="1">
    <source>
        <dbReference type="ARBA" id="ARBA00022553"/>
    </source>
</evidence>
<evidence type="ECO:0000256" key="4">
    <source>
        <dbReference type="ARBA" id="ARBA00023125"/>
    </source>
</evidence>
<feature type="compositionally biased region" description="Polar residues" evidence="7">
    <location>
        <begin position="50"/>
        <end position="62"/>
    </location>
</feature>
<evidence type="ECO:0000313" key="9">
    <source>
        <dbReference type="EMBL" id="KAB1648913.1"/>
    </source>
</evidence>
<gene>
    <name evidence="9" type="ORF">F8O04_00995</name>
</gene>
<dbReference type="GO" id="GO:0000976">
    <property type="term" value="F:transcription cis-regulatory region binding"/>
    <property type="evidence" value="ECO:0007669"/>
    <property type="project" value="TreeGrafter"/>
</dbReference>
<dbReference type="InterPro" id="IPR001867">
    <property type="entry name" value="OmpR/PhoB-type_DNA-bd"/>
</dbReference>
<proteinExistence type="predicted"/>
<dbReference type="EMBL" id="WBJY01000001">
    <property type="protein sequence ID" value="KAB1648913.1"/>
    <property type="molecule type" value="Genomic_DNA"/>
</dbReference>
<dbReference type="GO" id="GO:0000156">
    <property type="term" value="F:phosphorelay response regulator activity"/>
    <property type="evidence" value="ECO:0007669"/>
    <property type="project" value="TreeGrafter"/>
</dbReference>
<dbReference type="CDD" id="cd00383">
    <property type="entry name" value="trans_reg_C"/>
    <property type="match status" value="1"/>
</dbReference>
<feature type="compositionally biased region" description="Pro residues" evidence="7">
    <location>
        <begin position="83"/>
        <end position="92"/>
    </location>
</feature>
<keyword evidence="1" id="KW-0597">Phosphoprotein</keyword>
<sequence length="328" mass="34999">MPTAPITTDPRAAAPASARITDIAARPGHRRLAPLDRPGGPQHAAIAIQPNRTARSTTSQRPVNAPPSAQGPQRPHPTTGTRPLPPVHPNPSIPGAGAGAAPTPAGPQRQPAGPGAASPVPGENAPGQNTSAREARGFVLYVGLDEAKAKLDNTTLTKLVEALKRVTGEVAPHAETYAAVALAPKGTGGRDIDVVRLALGEPQALAEYYGTSPEQEQPTGVTIDTTRRRVLLGGENVGLTYKEFELLQALVLREGRTVDRAEIIDTLWRDAPDERPNDRTIDVHVRRLRSKLGPYADIVRTVRGTGYRFDRHADVEVLYSMAHSPDRF</sequence>
<dbReference type="Proteomes" id="UP000431744">
    <property type="component" value="Unassembled WGS sequence"/>
</dbReference>
<keyword evidence="10" id="KW-1185">Reference proteome</keyword>
<keyword evidence="4 6" id="KW-0238">DNA-binding</keyword>
<evidence type="ECO:0000256" key="2">
    <source>
        <dbReference type="ARBA" id="ARBA00023012"/>
    </source>
</evidence>
<name>A0A6H9WHX5_9MICO</name>
<dbReference type="GO" id="GO:0006355">
    <property type="term" value="P:regulation of DNA-templated transcription"/>
    <property type="evidence" value="ECO:0007669"/>
    <property type="project" value="InterPro"/>
</dbReference>
<dbReference type="SMART" id="SM00862">
    <property type="entry name" value="Trans_reg_C"/>
    <property type="match status" value="1"/>
</dbReference>
<dbReference type="InterPro" id="IPR016032">
    <property type="entry name" value="Sig_transdc_resp-reg_C-effctor"/>
</dbReference>
<feature type="domain" description="OmpR/PhoB-type" evidence="8">
    <location>
        <begin position="213"/>
        <end position="311"/>
    </location>
</feature>
<feature type="compositionally biased region" description="Low complexity" evidence="7">
    <location>
        <begin position="99"/>
        <end position="122"/>
    </location>
</feature>
<dbReference type="Pfam" id="PF00486">
    <property type="entry name" value="Trans_reg_C"/>
    <property type="match status" value="1"/>
</dbReference>
<dbReference type="InterPro" id="IPR039420">
    <property type="entry name" value="WalR-like"/>
</dbReference>
<keyword evidence="5" id="KW-0804">Transcription</keyword>
<evidence type="ECO:0000259" key="8">
    <source>
        <dbReference type="PROSITE" id="PS51755"/>
    </source>
</evidence>